<evidence type="ECO:0000313" key="18">
    <source>
        <dbReference type="EMBL" id="KAK7793490.1"/>
    </source>
</evidence>
<comment type="subcellular location">
    <subcellularLocation>
        <location evidence="1">Nucleus</location>
        <location evidence="1">Nucleolus</location>
    </subcellularLocation>
</comment>
<evidence type="ECO:0000259" key="16">
    <source>
        <dbReference type="PROSITE" id="PS51194"/>
    </source>
</evidence>
<evidence type="ECO:0000256" key="12">
    <source>
        <dbReference type="ARBA" id="ARBA00047984"/>
    </source>
</evidence>
<dbReference type="SMART" id="SM00490">
    <property type="entry name" value="HELICc"/>
    <property type="match status" value="1"/>
</dbReference>
<evidence type="ECO:0000256" key="10">
    <source>
        <dbReference type="ARBA" id="ARBA00023242"/>
    </source>
</evidence>
<dbReference type="GO" id="GO:0003724">
    <property type="term" value="F:RNA helicase activity"/>
    <property type="evidence" value="ECO:0007669"/>
    <property type="project" value="UniProtKB-EC"/>
</dbReference>
<evidence type="ECO:0000259" key="17">
    <source>
        <dbReference type="PROSITE" id="PS51195"/>
    </source>
</evidence>
<evidence type="ECO:0000313" key="19">
    <source>
        <dbReference type="Proteomes" id="UP001378592"/>
    </source>
</evidence>
<dbReference type="SMART" id="SM00487">
    <property type="entry name" value="DEXDc"/>
    <property type="match status" value="1"/>
</dbReference>
<comment type="catalytic activity">
    <reaction evidence="12">
        <text>ATP + H2O = ADP + phosphate + H(+)</text>
        <dbReference type="Rhea" id="RHEA:13065"/>
        <dbReference type="ChEBI" id="CHEBI:15377"/>
        <dbReference type="ChEBI" id="CHEBI:15378"/>
        <dbReference type="ChEBI" id="CHEBI:30616"/>
        <dbReference type="ChEBI" id="CHEBI:43474"/>
        <dbReference type="ChEBI" id="CHEBI:456216"/>
        <dbReference type="EC" id="3.6.4.13"/>
    </reaction>
</comment>
<evidence type="ECO:0000256" key="7">
    <source>
        <dbReference type="ARBA" id="ARBA00022806"/>
    </source>
</evidence>
<evidence type="ECO:0000256" key="1">
    <source>
        <dbReference type="ARBA" id="ARBA00004604"/>
    </source>
</evidence>
<comment type="caution">
    <text evidence="18">The sequence shown here is derived from an EMBL/GenBank/DDBJ whole genome shotgun (WGS) entry which is preliminary data.</text>
</comment>
<keyword evidence="10" id="KW-0539">Nucleus</keyword>
<dbReference type="FunFam" id="3.40.50.300:FF:001046">
    <property type="entry name" value="Probable ATP-dependent RNA helicase ddx56"/>
    <property type="match status" value="1"/>
</dbReference>
<dbReference type="PANTHER" id="PTHR47959:SF21">
    <property type="entry name" value="DEAD-BOX HELICASE 56"/>
    <property type="match status" value="1"/>
</dbReference>
<dbReference type="CDD" id="cd18787">
    <property type="entry name" value="SF2_C_DEAD"/>
    <property type="match status" value="1"/>
</dbReference>
<keyword evidence="9" id="KW-0694">RNA-binding</keyword>
<keyword evidence="3" id="KW-0690">Ribosome biogenesis</keyword>
<accession>A0AAN9VC29</accession>
<dbReference type="InterPro" id="IPR001650">
    <property type="entry name" value="Helicase_C-like"/>
</dbReference>
<dbReference type="InterPro" id="IPR014001">
    <property type="entry name" value="Helicase_ATP-bd"/>
</dbReference>
<dbReference type="InterPro" id="IPR014014">
    <property type="entry name" value="RNA_helicase_DEAD_Q_motif"/>
</dbReference>
<dbReference type="PANTHER" id="PTHR47959">
    <property type="entry name" value="ATP-DEPENDENT RNA HELICASE RHLE-RELATED"/>
    <property type="match status" value="1"/>
</dbReference>
<keyword evidence="6" id="KW-0378">Hydrolase</keyword>
<dbReference type="GO" id="GO:0005524">
    <property type="term" value="F:ATP binding"/>
    <property type="evidence" value="ECO:0007669"/>
    <property type="project" value="UniProtKB-KW"/>
</dbReference>
<dbReference type="Pfam" id="PF00270">
    <property type="entry name" value="DEAD"/>
    <property type="match status" value="1"/>
</dbReference>
<feature type="domain" description="Helicase C-terminal" evidence="16">
    <location>
        <begin position="232"/>
        <end position="423"/>
    </location>
</feature>
<dbReference type="Gene3D" id="3.40.50.300">
    <property type="entry name" value="P-loop containing nucleotide triphosphate hydrolases"/>
    <property type="match status" value="2"/>
</dbReference>
<keyword evidence="7" id="KW-0347">Helicase</keyword>
<comment type="similarity">
    <text evidence="11">Belongs to the DEAD box helicase family. DDX56/DBP9 subfamily.</text>
</comment>
<evidence type="ECO:0000256" key="9">
    <source>
        <dbReference type="ARBA" id="ARBA00022884"/>
    </source>
</evidence>
<evidence type="ECO:0000256" key="14">
    <source>
        <dbReference type="SAM" id="MobiDB-lite"/>
    </source>
</evidence>
<dbReference type="InterPro" id="IPR027417">
    <property type="entry name" value="P-loop_NTPase"/>
</dbReference>
<dbReference type="PROSITE" id="PS51195">
    <property type="entry name" value="Q_MOTIF"/>
    <property type="match status" value="1"/>
</dbReference>
<evidence type="ECO:0000256" key="11">
    <source>
        <dbReference type="ARBA" id="ARBA00038041"/>
    </source>
</evidence>
<protein>
    <recommendedName>
        <fullName evidence="2">RNA helicase</fullName>
        <ecNumber evidence="2">3.6.4.13</ecNumber>
    </recommendedName>
</protein>
<evidence type="ECO:0000256" key="13">
    <source>
        <dbReference type="PROSITE-ProRule" id="PRU00552"/>
    </source>
</evidence>
<dbReference type="InterPro" id="IPR050079">
    <property type="entry name" value="DEAD_box_RNA_helicase"/>
</dbReference>
<sequence length="569" mass="64918">MLHDEEDEKPLNFHDMELDDRILKAVAKLGWIEPTLIQEKAIPLLLAGKDVLIRAWTGSGKTAAFAIPVIQKILNSKITAKEQTVKALVLAPSRELCSQIQRNFSELAIKCSQEVQCVDISSQVNVDAQRPLLVFCPDIVVATPSRALEHLKAKNLKLKESLEILVIDEADLIFSFGFENEIREIVRYLPSVYQAALASATLSEDVLNLKRLVLHNPVTLKLNEAQLAPPEQLAHYALTAEEQDKAALLCTMLKLQLVRGKTIIFVNTVDKCYKLKLFLEQFGIRTCVLNSELPANVRCHSVNQFNGGMYDIIIASDEHALETAVPVNNKKKLKRKKDKESGVSRGIDFQFVSNVLNFDFPLDVNSYIHRVGRTARGNNSGTALSFVSMREMPLMKKVEAALQPLDAEESFFKAYEFKMEEVEGFRYRSKDAWRAVTRVAVREARLKEIKQEIMNSQVLKGYFEDNPNDYNTLRHDKALHTVRLQQHLTNVPEYLVPNELKQLTNTSIRKRTARDPVIHLTHTKKKFQRNKANPLMSFEFKGFKNDKQRKDQSKPHKSKKKKDIEFIDE</sequence>
<evidence type="ECO:0000256" key="5">
    <source>
        <dbReference type="ARBA" id="ARBA00022741"/>
    </source>
</evidence>
<feature type="compositionally biased region" description="Basic and acidic residues" evidence="14">
    <location>
        <begin position="541"/>
        <end position="554"/>
    </location>
</feature>
<dbReference type="GO" id="GO:0005730">
    <property type="term" value="C:nucleolus"/>
    <property type="evidence" value="ECO:0007669"/>
    <property type="project" value="UniProtKB-SubCell"/>
</dbReference>
<evidence type="ECO:0000256" key="6">
    <source>
        <dbReference type="ARBA" id="ARBA00022801"/>
    </source>
</evidence>
<keyword evidence="5" id="KW-0547">Nucleotide-binding</keyword>
<evidence type="ECO:0000256" key="2">
    <source>
        <dbReference type="ARBA" id="ARBA00012552"/>
    </source>
</evidence>
<feature type="short sequence motif" description="Q motif" evidence="13">
    <location>
        <begin position="11"/>
        <end position="39"/>
    </location>
</feature>
<feature type="domain" description="DEAD-box RNA helicase Q" evidence="17">
    <location>
        <begin position="11"/>
        <end position="39"/>
    </location>
</feature>
<feature type="domain" description="Helicase ATP-binding" evidence="15">
    <location>
        <begin position="42"/>
        <end position="220"/>
    </location>
</feature>
<organism evidence="18 19">
    <name type="scientific">Gryllus longicercus</name>
    <dbReference type="NCBI Taxonomy" id="2509291"/>
    <lineage>
        <taxon>Eukaryota</taxon>
        <taxon>Metazoa</taxon>
        <taxon>Ecdysozoa</taxon>
        <taxon>Arthropoda</taxon>
        <taxon>Hexapoda</taxon>
        <taxon>Insecta</taxon>
        <taxon>Pterygota</taxon>
        <taxon>Neoptera</taxon>
        <taxon>Polyneoptera</taxon>
        <taxon>Orthoptera</taxon>
        <taxon>Ensifera</taxon>
        <taxon>Gryllidea</taxon>
        <taxon>Grylloidea</taxon>
        <taxon>Gryllidae</taxon>
        <taxon>Gryllinae</taxon>
        <taxon>Gryllus</taxon>
    </lineage>
</organism>
<reference evidence="18 19" key="1">
    <citation type="submission" date="2024-03" db="EMBL/GenBank/DDBJ databases">
        <title>The genome assembly and annotation of the cricket Gryllus longicercus Weissman &amp; Gray.</title>
        <authorList>
            <person name="Szrajer S."/>
            <person name="Gray D."/>
            <person name="Ylla G."/>
        </authorList>
    </citation>
    <scope>NUCLEOTIDE SEQUENCE [LARGE SCALE GENOMIC DNA]</scope>
    <source>
        <strain evidence="18">DAG 2021-001</strain>
        <tissue evidence="18">Whole body minus gut</tissue>
    </source>
</reference>
<dbReference type="PROSITE" id="PS51194">
    <property type="entry name" value="HELICASE_CTER"/>
    <property type="match status" value="1"/>
</dbReference>
<gene>
    <name evidence="18" type="ORF">R5R35_010161</name>
</gene>
<dbReference type="GO" id="GO:0005829">
    <property type="term" value="C:cytosol"/>
    <property type="evidence" value="ECO:0007669"/>
    <property type="project" value="TreeGrafter"/>
</dbReference>
<dbReference type="Pfam" id="PF00271">
    <property type="entry name" value="Helicase_C"/>
    <property type="match status" value="1"/>
</dbReference>
<keyword evidence="4" id="KW-0698">rRNA processing</keyword>
<dbReference type="Proteomes" id="UP001378592">
    <property type="component" value="Unassembled WGS sequence"/>
</dbReference>
<evidence type="ECO:0000259" key="15">
    <source>
        <dbReference type="PROSITE" id="PS51192"/>
    </source>
</evidence>
<feature type="region of interest" description="Disordered" evidence="14">
    <location>
        <begin position="538"/>
        <end position="569"/>
    </location>
</feature>
<proteinExistence type="inferred from homology"/>
<keyword evidence="8" id="KW-0067">ATP-binding</keyword>
<dbReference type="PROSITE" id="PS51192">
    <property type="entry name" value="HELICASE_ATP_BIND_1"/>
    <property type="match status" value="1"/>
</dbReference>
<dbReference type="InterPro" id="IPR011545">
    <property type="entry name" value="DEAD/DEAH_box_helicase_dom"/>
</dbReference>
<evidence type="ECO:0000256" key="3">
    <source>
        <dbReference type="ARBA" id="ARBA00022517"/>
    </source>
</evidence>
<evidence type="ECO:0000256" key="4">
    <source>
        <dbReference type="ARBA" id="ARBA00022552"/>
    </source>
</evidence>
<dbReference type="EMBL" id="JAZDUA010000378">
    <property type="protein sequence ID" value="KAK7793490.1"/>
    <property type="molecule type" value="Genomic_DNA"/>
</dbReference>
<evidence type="ECO:0000256" key="8">
    <source>
        <dbReference type="ARBA" id="ARBA00022840"/>
    </source>
</evidence>
<dbReference type="GO" id="GO:0006364">
    <property type="term" value="P:rRNA processing"/>
    <property type="evidence" value="ECO:0007669"/>
    <property type="project" value="UniProtKB-KW"/>
</dbReference>
<dbReference type="AlphaFoldDB" id="A0AAN9VC29"/>
<dbReference type="SUPFAM" id="SSF52540">
    <property type="entry name" value="P-loop containing nucleoside triphosphate hydrolases"/>
    <property type="match status" value="2"/>
</dbReference>
<name>A0AAN9VC29_9ORTH</name>
<dbReference type="GO" id="GO:0003723">
    <property type="term" value="F:RNA binding"/>
    <property type="evidence" value="ECO:0007669"/>
    <property type="project" value="UniProtKB-KW"/>
</dbReference>
<dbReference type="EC" id="3.6.4.13" evidence="2"/>
<dbReference type="GO" id="GO:0016787">
    <property type="term" value="F:hydrolase activity"/>
    <property type="evidence" value="ECO:0007669"/>
    <property type="project" value="UniProtKB-KW"/>
</dbReference>
<keyword evidence="19" id="KW-1185">Reference proteome</keyword>
<dbReference type="CDD" id="cd17961">
    <property type="entry name" value="DEADc_DDX56"/>
    <property type="match status" value="1"/>
</dbReference>